<keyword evidence="2" id="KW-1185">Reference proteome</keyword>
<evidence type="ECO:0000313" key="1">
    <source>
        <dbReference type="EMBL" id="KAK9087218.1"/>
    </source>
</evidence>
<dbReference type="EMBL" id="JBBNAF010000013">
    <property type="protein sequence ID" value="KAK9087218.1"/>
    <property type="molecule type" value="Genomic_DNA"/>
</dbReference>
<gene>
    <name evidence="1" type="ORF">Syun_029612</name>
</gene>
<name>A0AAP0EDI0_9MAGN</name>
<protein>
    <submittedName>
        <fullName evidence="1">Uncharacterized protein</fullName>
    </submittedName>
</protein>
<dbReference type="AlphaFoldDB" id="A0AAP0EDI0"/>
<reference evidence="1 2" key="1">
    <citation type="submission" date="2024-01" db="EMBL/GenBank/DDBJ databases">
        <title>Genome assemblies of Stephania.</title>
        <authorList>
            <person name="Yang L."/>
        </authorList>
    </citation>
    <scope>NUCLEOTIDE SEQUENCE [LARGE SCALE GENOMIC DNA]</scope>
    <source>
        <strain evidence="1">YNDBR</strain>
        <tissue evidence="1">Leaf</tissue>
    </source>
</reference>
<dbReference type="Proteomes" id="UP001420932">
    <property type="component" value="Unassembled WGS sequence"/>
</dbReference>
<accession>A0AAP0EDI0</accession>
<organism evidence="1 2">
    <name type="scientific">Stephania yunnanensis</name>
    <dbReference type="NCBI Taxonomy" id="152371"/>
    <lineage>
        <taxon>Eukaryota</taxon>
        <taxon>Viridiplantae</taxon>
        <taxon>Streptophyta</taxon>
        <taxon>Embryophyta</taxon>
        <taxon>Tracheophyta</taxon>
        <taxon>Spermatophyta</taxon>
        <taxon>Magnoliopsida</taxon>
        <taxon>Ranunculales</taxon>
        <taxon>Menispermaceae</taxon>
        <taxon>Menispermoideae</taxon>
        <taxon>Cissampelideae</taxon>
        <taxon>Stephania</taxon>
    </lineage>
</organism>
<sequence length="105" mass="12222">MVESMNILQAQAIAQVDLVIVNGMLWEERQKELGTMILTTEMNNLRDLGSLLKLLKWFWDGSEYYGAKADLVIVNGMLREERQKELSTMIWTTETNTLRDVWDRA</sequence>
<evidence type="ECO:0000313" key="2">
    <source>
        <dbReference type="Proteomes" id="UP001420932"/>
    </source>
</evidence>
<proteinExistence type="predicted"/>
<comment type="caution">
    <text evidence="1">The sequence shown here is derived from an EMBL/GenBank/DDBJ whole genome shotgun (WGS) entry which is preliminary data.</text>
</comment>